<evidence type="ECO:0000256" key="1">
    <source>
        <dbReference type="SAM" id="SignalP"/>
    </source>
</evidence>
<keyword evidence="3" id="KW-1185">Reference proteome</keyword>
<evidence type="ECO:0000313" key="2">
    <source>
        <dbReference type="EMBL" id="MDN3919392.1"/>
    </source>
</evidence>
<feature type="chain" id="PRO_5046902911" evidence="1">
    <location>
        <begin position="24"/>
        <end position="779"/>
    </location>
</feature>
<protein>
    <submittedName>
        <fullName evidence="2">Uncharacterized protein</fullName>
    </submittedName>
</protein>
<accession>A0ABT8DLW2</accession>
<sequence length="779" mass="85202">MTTLFRIAAALVFLIACAMPAWSATVPTVASDRWLEMDLYWFDRAHPERSADRFWARFAPLYRGVSGYKGLVLGIGFTADYIVSYRGDPMQEVPLPQAAEQEIGHSLRGQLDGDTAQRQLGWRERFASKGPASAKRKVGYAPWRYGDLRRLTDALRERARREGIEDFRVGAFSVGGDGAYSGQMPFARRHPEAFTRWGEQAPGALGSSSHLDPSNLLHAHPEALAALPQGIPEGLPVHALFAAQWGALSRDSGFDALMLRDFLSFPRAFTRYGPWGVYVPDATRAERNTEGLAALLRGVKKASPRTLTMMWSTAGSATSDWRANGIDLERVARDGHLDIFVDQTWAGAWGEVGVREQTFWNAPILGWTYQLGTLLMHAAVLADTPVRHYPVIETFDAWESWDTIHTAPERLRWAIWAYSHAGVKTPKGLRMAEGAYIAWAHHGEDLLGEEDVAFLSSELDAAAEDAAQTVDIAGPTLVYSRDAAAGQMSRLAPGFDPRDRLDEQVGTLIKWPLPVLSATRAEWLPQVKSDLFVFGASTDLPPAQLAAIEHLAEQGQALAFFGSVTSGTHPKLSGLLGVTSLPHKPRLQDRMLRATPGAAWPTRLANAGAFNAPPPATQVRAPAAAVVYGFGETAGLVLDQAGGRNLALWDPVPFFDYWYRPLKDLLNGDPTPYAVVAATLNAQLARAGAFAAAEVDLAQSGTVSAWIRRDGSVRMLAGNLEEGLRDDADRSRRMTLSLPQSWRACRWHPDGAVMPVAVGTAQIRLDLPPQGSELLHCKR</sequence>
<dbReference type="EMBL" id="JAUHHC010000001">
    <property type="protein sequence ID" value="MDN3919392.1"/>
    <property type="molecule type" value="Genomic_DNA"/>
</dbReference>
<organism evidence="2 3">
    <name type="scientific">Roseateles violae</name>
    <dbReference type="NCBI Taxonomy" id="3058042"/>
    <lineage>
        <taxon>Bacteria</taxon>
        <taxon>Pseudomonadati</taxon>
        <taxon>Pseudomonadota</taxon>
        <taxon>Betaproteobacteria</taxon>
        <taxon>Burkholderiales</taxon>
        <taxon>Sphaerotilaceae</taxon>
        <taxon>Roseateles</taxon>
    </lineage>
</organism>
<dbReference type="RefSeq" id="WP_290357696.1">
    <property type="nucleotide sequence ID" value="NZ_JAUHHC010000001.1"/>
</dbReference>
<reference evidence="2 3" key="1">
    <citation type="submission" date="2023-06" db="EMBL/GenBank/DDBJ databases">
        <title>Pelomonas sp. PFR6 16S ribosomal RNA gene Genome sequencing and assembly.</title>
        <authorList>
            <person name="Woo H."/>
        </authorList>
    </citation>
    <scope>NUCLEOTIDE SEQUENCE [LARGE SCALE GENOMIC DNA]</scope>
    <source>
        <strain evidence="2 3">PFR6</strain>
    </source>
</reference>
<dbReference type="Proteomes" id="UP001228044">
    <property type="component" value="Unassembled WGS sequence"/>
</dbReference>
<proteinExistence type="predicted"/>
<comment type="caution">
    <text evidence="2">The sequence shown here is derived from an EMBL/GenBank/DDBJ whole genome shotgun (WGS) entry which is preliminary data.</text>
</comment>
<evidence type="ECO:0000313" key="3">
    <source>
        <dbReference type="Proteomes" id="UP001228044"/>
    </source>
</evidence>
<gene>
    <name evidence="2" type="ORF">QWJ38_03760</name>
</gene>
<name>A0ABT8DLW2_9BURK</name>
<dbReference type="PROSITE" id="PS51257">
    <property type="entry name" value="PROKAR_LIPOPROTEIN"/>
    <property type="match status" value="1"/>
</dbReference>
<feature type="signal peptide" evidence="1">
    <location>
        <begin position="1"/>
        <end position="23"/>
    </location>
</feature>
<keyword evidence="1" id="KW-0732">Signal</keyword>